<dbReference type="Gene3D" id="2.120.10.30">
    <property type="entry name" value="TolB, C-terminal domain"/>
    <property type="match status" value="1"/>
</dbReference>
<dbReference type="SUPFAM" id="SSF69304">
    <property type="entry name" value="Tricorn protease N-terminal domain"/>
    <property type="match status" value="1"/>
</dbReference>
<dbReference type="RefSeq" id="WP_380746838.1">
    <property type="nucleotide sequence ID" value="NZ_JBHSRF010000003.1"/>
</dbReference>
<comment type="caution">
    <text evidence="2">The sequence shown here is derived from an EMBL/GenBank/DDBJ whole genome shotgun (WGS) entry which is preliminary data.</text>
</comment>
<accession>A0ABW1NB03</accession>
<evidence type="ECO:0000313" key="3">
    <source>
        <dbReference type="Proteomes" id="UP001596137"/>
    </source>
</evidence>
<name>A0ABW1NB03_9ACTN</name>
<gene>
    <name evidence="2" type="ORF">ACFP1K_02960</name>
</gene>
<feature type="transmembrane region" description="Helical" evidence="1">
    <location>
        <begin position="36"/>
        <end position="58"/>
    </location>
</feature>
<keyword evidence="1" id="KW-0812">Transmembrane</keyword>
<keyword evidence="3" id="KW-1185">Reference proteome</keyword>
<dbReference type="EMBL" id="JBHSRF010000003">
    <property type="protein sequence ID" value="MFC6080103.1"/>
    <property type="molecule type" value="Genomic_DNA"/>
</dbReference>
<evidence type="ECO:0000313" key="2">
    <source>
        <dbReference type="EMBL" id="MFC6080103.1"/>
    </source>
</evidence>
<keyword evidence="1" id="KW-0472">Membrane</keyword>
<organism evidence="2 3">
    <name type="scientific">Sphaerisporangium aureirubrum</name>
    <dbReference type="NCBI Taxonomy" id="1544736"/>
    <lineage>
        <taxon>Bacteria</taxon>
        <taxon>Bacillati</taxon>
        <taxon>Actinomycetota</taxon>
        <taxon>Actinomycetes</taxon>
        <taxon>Streptosporangiales</taxon>
        <taxon>Streptosporangiaceae</taxon>
        <taxon>Sphaerisporangium</taxon>
    </lineage>
</organism>
<protein>
    <submittedName>
        <fullName evidence="2">Uncharacterized protein</fullName>
    </submittedName>
</protein>
<reference evidence="3" key="1">
    <citation type="journal article" date="2019" name="Int. J. Syst. Evol. Microbiol.">
        <title>The Global Catalogue of Microorganisms (GCM) 10K type strain sequencing project: providing services to taxonomists for standard genome sequencing and annotation.</title>
        <authorList>
            <consortium name="The Broad Institute Genomics Platform"/>
            <consortium name="The Broad Institute Genome Sequencing Center for Infectious Disease"/>
            <person name="Wu L."/>
            <person name="Ma J."/>
        </authorList>
    </citation>
    <scope>NUCLEOTIDE SEQUENCE [LARGE SCALE GENOMIC DNA]</scope>
    <source>
        <strain evidence="3">JCM 30346</strain>
    </source>
</reference>
<proteinExistence type="predicted"/>
<keyword evidence="1" id="KW-1133">Transmembrane helix</keyword>
<dbReference type="Proteomes" id="UP001596137">
    <property type="component" value="Unassembled WGS sequence"/>
</dbReference>
<evidence type="ECO:0000256" key="1">
    <source>
        <dbReference type="SAM" id="Phobius"/>
    </source>
</evidence>
<dbReference type="InterPro" id="IPR011042">
    <property type="entry name" value="6-blade_b-propeller_TolB-like"/>
</dbReference>
<sequence length="402" mass="43118">MTGLRQVLNEIADDAPPVDLADRVLRAHAHRRRTTMALVAAGTVVFTLLGVTAGVRLMHDKPVGEPASGTVTDLPARGVGPLSHAYRTACDPGDGRIPADCRDGAWRVVTESGTTYHVPQAHKGMASSLVISRDGRRIAYYADRAKTFVVRELAGGTEVTAPVRIPEAWLGSISRLLLSDDGRFLAFSKMPALADPAMLIDMRERMTRPLPNGWAPIGLSADGNTITLAQFSPKARLRTISYLWVTSTAGNATSVTLPRHYYFGPLADDGETLVALQENVTADSVPCVPGSLTHLDPKTGRVRRVVRVTGLPMTTHKIYLRAWLSPTEITAVALPLRTCTGVPHPRISDIGPEDPEDSFDAPFVTFTSYALNVETGKARLLPATYTAQNAFSLALPGAGGTP</sequence>